<feature type="transmembrane region" description="Helical" evidence="8">
    <location>
        <begin position="1830"/>
        <end position="1855"/>
    </location>
</feature>
<dbReference type="KEGG" id="stab:STABA_v1c04420"/>
<feature type="compositionally biased region" description="Polar residues" evidence="7">
    <location>
        <begin position="482"/>
        <end position="495"/>
    </location>
</feature>
<evidence type="ECO:0000259" key="9">
    <source>
        <dbReference type="Pfam" id="PF02687"/>
    </source>
</evidence>
<keyword evidence="11" id="KW-1185">Reference proteome</keyword>
<feature type="transmembrane region" description="Helical" evidence="8">
    <location>
        <begin position="1875"/>
        <end position="1897"/>
    </location>
</feature>
<evidence type="ECO:0000256" key="1">
    <source>
        <dbReference type="ARBA" id="ARBA00004651"/>
    </source>
</evidence>
<evidence type="ECO:0000256" key="7">
    <source>
        <dbReference type="SAM" id="MobiDB-lite"/>
    </source>
</evidence>
<feature type="transmembrane region" description="Helical" evidence="8">
    <location>
        <begin position="20"/>
        <end position="42"/>
    </location>
</feature>
<protein>
    <recommendedName>
        <fullName evidence="9">ABC3 transporter permease C-terminal domain-containing protein</fullName>
    </recommendedName>
</protein>
<evidence type="ECO:0000313" key="11">
    <source>
        <dbReference type="Proteomes" id="UP000424468"/>
    </source>
</evidence>
<dbReference type="Pfam" id="PF02687">
    <property type="entry name" value="FtsX"/>
    <property type="match status" value="2"/>
</dbReference>
<accession>A0A6I6CA41</accession>
<dbReference type="InterPro" id="IPR050250">
    <property type="entry name" value="Macrolide_Exporter_MacB"/>
</dbReference>
<dbReference type="EMBL" id="CP046276">
    <property type="protein sequence ID" value="QGS51805.1"/>
    <property type="molecule type" value="Genomic_DNA"/>
</dbReference>
<dbReference type="InterPro" id="IPR003838">
    <property type="entry name" value="ABC3_permease_C"/>
</dbReference>
<organism evidence="10 11">
    <name type="scientific">Spiroplasma tabanidicola</name>
    <dbReference type="NCBI Taxonomy" id="324079"/>
    <lineage>
        <taxon>Bacteria</taxon>
        <taxon>Bacillati</taxon>
        <taxon>Mycoplasmatota</taxon>
        <taxon>Mollicutes</taxon>
        <taxon>Entomoplasmatales</taxon>
        <taxon>Spiroplasmataceae</taxon>
        <taxon>Spiroplasma</taxon>
    </lineage>
</organism>
<dbReference type="PANTHER" id="PTHR30572:SF4">
    <property type="entry name" value="ABC TRANSPORTER PERMEASE YTRF"/>
    <property type="match status" value="1"/>
</dbReference>
<name>A0A6I6CA41_9MOLU</name>
<feature type="region of interest" description="Disordered" evidence="7">
    <location>
        <begin position="477"/>
        <end position="509"/>
    </location>
</feature>
<feature type="domain" description="ABC3 transporter permease C-terminal" evidence="9">
    <location>
        <begin position="838"/>
        <end position="957"/>
    </location>
</feature>
<evidence type="ECO:0000256" key="4">
    <source>
        <dbReference type="ARBA" id="ARBA00022989"/>
    </source>
</evidence>
<feature type="transmembrane region" description="Helical" evidence="8">
    <location>
        <begin position="1779"/>
        <end position="1810"/>
    </location>
</feature>
<evidence type="ECO:0000256" key="6">
    <source>
        <dbReference type="ARBA" id="ARBA00038076"/>
    </source>
</evidence>
<evidence type="ECO:0000256" key="2">
    <source>
        <dbReference type="ARBA" id="ARBA00022475"/>
    </source>
</evidence>
<dbReference type="GO" id="GO:0005886">
    <property type="term" value="C:plasma membrane"/>
    <property type="evidence" value="ECO:0007669"/>
    <property type="project" value="UniProtKB-SubCell"/>
</dbReference>
<keyword evidence="5 8" id="KW-0472">Membrane</keyword>
<dbReference type="OrthoDB" id="393121at2"/>
<feature type="domain" description="ABC3 transporter permease C-terminal" evidence="9">
    <location>
        <begin position="1789"/>
        <end position="1907"/>
    </location>
</feature>
<feature type="transmembrane region" description="Helical" evidence="8">
    <location>
        <begin position="880"/>
        <end position="905"/>
    </location>
</feature>
<keyword evidence="4 8" id="KW-1133">Transmembrane helix</keyword>
<evidence type="ECO:0000256" key="8">
    <source>
        <dbReference type="SAM" id="Phobius"/>
    </source>
</evidence>
<dbReference type="PANTHER" id="PTHR30572">
    <property type="entry name" value="MEMBRANE COMPONENT OF TRANSPORTER-RELATED"/>
    <property type="match status" value="1"/>
</dbReference>
<reference evidence="10 11" key="1">
    <citation type="submission" date="2019-11" db="EMBL/GenBank/DDBJ databases">
        <title>Complete genome sequence of Spiroplasma tabanidicola TAUS-1 (DSM 22603).</title>
        <authorList>
            <person name="Huang C.-T."/>
            <person name="Lin Y.-C."/>
            <person name="Kuo C.-H."/>
        </authorList>
    </citation>
    <scope>NUCLEOTIDE SEQUENCE [LARGE SCALE GENOMIC DNA]</scope>
    <source>
        <strain evidence="10 11">TAUS-1</strain>
    </source>
</reference>
<gene>
    <name evidence="10" type="ORF">STABA_v1c04420</name>
</gene>
<evidence type="ECO:0000313" key="10">
    <source>
        <dbReference type="EMBL" id="QGS51805.1"/>
    </source>
</evidence>
<dbReference type="RefSeq" id="WP_156006136.1">
    <property type="nucleotide sequence ID" value="NZ_CP046276.1"/>
</dbReference>
<evidence type="ECO:0000256" key="3">
    <source>
        <dbReference type="ARBA" id="ARBA00022692"/>
    </source>
</evidence>
<evidence type="ECO:0000256" key="5">
    <source>
        <dbReference type="ARBA" id="ARBA00023136"/>
    </source>
</evidence>
<comment type="similarity">
    <text evidence="6">Belongs to the ABC-4 integral membrane protein family.</text>
</comment>
<sequence length="1912" mass="216964">MYKSSIWLYLKQGLKGVVKFRIQFYVIVILTFISSLILSLSLSASTRILDNYNEIMPKMDQFDYVSTREVGSKKDNDPKIVPMMDLIDYQFLAGYYSAKKDNFDGLNKSYGYNFNLVSITGENDPENTKGFADDKFSQNDDENGLINHYMVTDKFTVTDDFDDLLKDQYNKNYQETFISNAFSQRQVKEAFHKVLSNTRFLDIIFHYQYNKENDVVEYKKTYDQYNKLEITGATKYADYIDGSDKSPSDSDYNLKKVIYGNFVKTAIYYLRECFLQDLSSRKEYLKNTTFDKLWQRGIINKENFFQIFTPAPKESEIDEPTKEYAMPTSVKYPSKYDLYLINALSSLVGQVINSAIEYVQYYIDSSVAEATKVENTTNVDTSKLAVYFNKGVVNDDGIDKEKDVAGFKYWTGDGNVSNPRYIANILYTYIFGNIYSENDIQKDNNDYVNKLNKLQINIDEKQFPYLQQVDLSFSLESDKTSDNSSDIGDETSSLSTRKRADETTPESNRTTADVEYFDYTCQNKTDKFKKGLRGSLNQIIVELDGKESDAMPTGSAGSMSDTKILKFENDRTTINEDIATDTGFVNFSDRFDYSRTKINNIKLYYLKSDIVGEATNVTVDHRAEMGMSDTVQELKYRMVVLDELWNSRLTIVSGRPPTASNEILINSQFAKVNGVKLGSSLSIGGSAFIICGFAADPLTFYPVADMDVPIPNIKKGIIVYATEDTLKRVVTEDFSKYTSKILDTFVTANNSKNAEKATLDYFSSLMSNEKYLYQSYYAKKAYADAQNNSSASIKNSKDILSSINKGYDEYKSFADSTLSFNWTLAPMVTKMFQIFSYTVSFLIALIALAATLIAIKKTIEMNAGEITILKAMGATSSSVAVSYLSYGIISSFIIAPVAWLLGSFFQEGIVSLLISYTGGAYWQAIFDWQALLVTLGIFGVLTLGVSYYVAYRLVRKPVLEIAKIKDVVKKNETLEKIKKFLTKNKSFSKKFSTELAINGFSKTLLTAVAIFFASFFISGSMAIPGLVKKTLNDYYKSVNYTNYVDYVDLVGNGPLSKSALSPWQGVESYEDKYIDTQGKLDAGITNVGKTTSATLPISDHSVMPKVLISSADGSKNTVRYDWTYNVATEGIKDENGKLIQEPNIISTISSIFGNNILEMLGKSISIGDIQLLLDWIIHSDNPEYDNIVNRRSKISQYSTLLTSGLPTLIKQLLTSGLGDLEGTWKEQIVDVILTQTPAYIRNYLNISENRKNQYRFGWTFNTYIPGMDSMYTKVNMKNDVDNVQVSGMDSTQVAYKLPTDGEKIFLDQNSLKQIEDLLFARESAPTTDITVNGFKVYDYSTKTLNVPTLANEDSSINYHYKNSQLENMNSSVTRLVLAKDGTNIPNSAWKYDDRDYQFFKNGDTEETKNAWLDPASLSDSKFTYAPTFSLDSVVQSRADDEQKNPVDLFYKKGFDRYSYAKKLVNNTYGFYDLQSKMDENNQEQLSAEIRPYYQFDDIMLFIPYEKYDDFKNVINQGNATISDAWYGTVDASKVPEDTVKDWKNSLNMKENPKQFLWIRPYSLYFDSNLPYEKPSNNLQGSETSNFTNTRYNFLQYIFSKSDSPMAVKSDVKMNWAKLSEGNVTKINLTKVKSIPVYGSKLIIADQGLTNLINGYSTARYIPFNFNYENVSEPSGSYDADGVKIDTFKLNTPESQVDEKNKDNWLYGKDETQKAVRPIMWYNGSYSNASEPYFMTTQGSFSMSPRIGDYSINVPNNFSSTVEIGAIKLLSEEKNLINQIAVLIITIGVFFIIFIVIVATLTIILISDLYVTQYKRFMVVMKSLGYSNREIINYTFRFVTLWSFSLFLFGMILSYLGVFFTMKYVSQNILSIPVGFMWWTPFASSLLIIGSYVLSISLTTKRIRKESPTVLVL</sequence>
<feature type="transmembrane region" description="Helical" evidence="8">
    <location>
        <begin position="925"/>
        <end position="950"/>
    </location>
</feature>
<feature type="transmembrane region" description="Helical" evidence="8">
    <location>
        <begin position="834"/>
        <end position="855"/>
    </location>
</feature>
<dbReference type="GO" id="GO:0022857">
    <property type="term" value="F:transmembrane transporter activity"/>
    <property type="evidence" value="ECO:0007669"/>
    <property type="project" value="TreeGrafter"/>
</dbReference>
<proteinExistence type="inferred from homology"/>
<keyword evidence="3 8" id="KW-0812">Transmembrane</keyword>
<feature type="transmembrane region" description="Helical" evidence="8">
    <location>
        <begin position="1004"/>
        <end position="1027"/>
    </location>
</feature>
<keyword evidence="2" id="KW-1003">Cell membrane</keyword>
<dbReference type="Proteomes" id="UP000424468">
    <property type="component" value="Chromosome"/>
</dbReference>
<comment type="subcellular location">
    <subcellularLocation>
        <location evidence="1">Cell membrane</location>
        <topology evidence="1">Multi-pass membrane protein</topology>
    </subcellularLocation>
</comment>